<name>A0ABS9EKD7_9BACT</name>
<proteinExistence type="predicted"/>
<evidence type="ECO:0000313" key="2">
    <source>
        <dbReference type="EMBL" id="MCF4141670.1"/>
    </source>
</evidence>
<dbReference type="Pfam" id="PF14336">
    <property type="entry name" value="GLUCM-like_C"/>
    <property type="match status" value="1"/>
</dbReference>
<evidence type="ECO:0000259" key="1">
    <source>
        <dbReference type="Pfam" id="PF14336"/>
    </source>
</evidence>
<feature type="domain" description="D-glutamate cyclase-like C-terminal" evidence="1">
    <location>
        <begin position="10"/>
        <end position="265"/>
    </location>
</feature>
<dbReference type="EMBL" id="JAKGUD010000002">
    <property type="protein sequence ID" value="MCF4141670.1"/>
    <property type="molecule type" value="Genomic_DNA"/>
</dbReference>
<protein>
    <submittedName>
        <fullName evidence="2">DUF4392 domain-containing protein</fullName>
    </submittedName>
</protein>
<dbReference type="PANTHER" id="PTHR32022">
    <property type="entry name" value="D-GLUTAMATE CYCLASE, MITOCHONDRIAL"/>
    <property type="match status" value="1"/>
</dbReference>
<keyword evidence="3" id="KW-1185">Reference proteome</keyword>
<dbReference type="RefSeq" id="WP_236098195.1">
    <property type="nucleotide sequence ID" value="NZ_JAKGUD010000002.1"/>
</dbReference>
<dbReference type="InterPro" id="IPR025504">
    <property type="entry name" value="GLUCM_C"/>
</dbReference>
<dbReference type="Proteomes" id="UP001200430">
    <property type="component" value="Unassembled WGS sequence"/>
</dbReference>
<comment type="caution">
    <text evidence="2">The sequence shown here is derived from an EMBL/GenBank/DDBJ whole genome shotgun (WGS) entry which is preliminary data.</text>
</comment>
<evidence type="ECO:0000313" key="3">
    <source>
        <dbReference type="Proteomes" id="UP001200430"/>
    </source>
</evidence>
<dbReference type="Gene3D" id="3.90.1640.20">
    <property type="entry name" value="TON_0340"/>
    <property type="match status" value="1"/>
</dbReference>
<sequence>MMDIFESLVALVASNRSGRGPARLCSSSVMSSALEVLTRARRVAVVTGFFIPSAGFPETDGPGGSAALARAVDLSGRESSLWTDTRCLSVVASASRAIEGVVPRAASSGSDILSWNPDLIVYLERLGRAADGGYYNMRGQDVSSTVVPLDDAVLKKPEGVSVIGVGDGGNEAGMGNLRRELGELMPSYGRFLSVVESDIPLPVDVSDWGGYALAGALSLSCGEWCGVDPDEVISMIDAEVAAGAVDGVTLKGDPSVDGFSLDIQRSVAASIRDMIESQLVSPVP</sequence>
<dbReference type="PANTHER" id="PTHR32022:SF10">
    <property type="entry name" value="D-GLUTAMATE CYCLASE, MITOCHONDRIAL"/>
    <property type="match status" value="1"/>
</dbReference>
<gene>
    <name evidence="2" type="ORF">L2W38_02410</name>
</gene>
<organism evidence="2 3">
    <name type="scientific">Dethiosulfovibrio marinus</name>
    <dbReference type="NCBI Taxonomy" id="133532"/>
    <lineage>
        <taxon>Bacteria</taxon>
        <taxon>Thermotogati</taxon>
        <taxon>Synergistota</taxon>
        <taxon>Synergistia</taxon>
        <taxon>Synergistales</taxon>
        <taxon>Dethiosulfovibrionaceae</taxon>
        <taxon>Dethiosulfovibrio</taxon>
    </lineage>
</organism>
<reference evidence="2 3" key="1">
    <citation type="submission" date="2022-01" db="EMBL/GenBank/DDBJ databases">
        <title>Dethiosulfovibrio faecalis sp. nov., a novel proteolytic, non-sulfur-reducing bacterium isolated from a marine aquaculture solid waste bioreactor.</title>
        <authorList>
            <person name="Grabowski S."/>
            <person name="Apolinario E."/>
            <person name="Schneider N."/>
            <person name="Marshall C.W."/>
            <person name="Sowers K.R."/>
        </authorList>
    </citation>
    <scope>NUCLEOTIDE SEQUENCE [LARGE SCALE GENOMIC DNA]</scope>
    <source>
        <strain evidence="2 3">DSM 12537</strain>
    </source>
</reference>
<accession>A0ABS9EKD7</accession>